<evidence type="ECO:0000259" key="7">
    <source>
        <dbReference type="Pfam" id="PF01432"/>
    </source>
</evidence>
<keyword evidence="5 6" id="KW-0482">Metalloprotease</keyword>
<gene>
    <name evidence="9" type="ORF">N5W20_04760</name>
</gene>
<reference evidence="9" key="1">
    <citation type="submission" date="2022-10" db="EMBL/GenBank/DDBJ databases">
        <title>Candidatus Kirkpatrella diaphorinas gen. nov., sp. nov., an uncultured endosymbiont identified in a population of Diaphorina citri from Hawaii.</title>
        <authorList>
            <person name="Henry E.M."/>
            <person name="Carlson C.R."/>
            <person name="Kuo Y.-W."/>
        </authorList>
    </citation>
    <scope>NUCLEOTIDE SEQUENCE</scope>
    <source>
        <strain evidence="9">CADCRV1</strain>
    </source>
</reference>
<dbReference type="InterPro" id="IPR011977">
    <property type="entry name" value="Pept_M3B_clade3"/>
</dbReference>
<evidence type="ECO:0000256" key="3">
    <source>
        <dbReference type="ARBA" id="ARBA00022801"/>
    </source>
</evidence>
<evidence type="ECO:0000256" key="2">
    <source>
        <dbReference type="ARBA" id="ARBA00022723"/>
    </source>
</evidence>
<dbReference type="InterPro" id="IPR001567">
    <property type="entry name" value="Pept_M3A_M3B_dom"/>
</dbReference>
<dbReference type="InterPro" id="IPR045090">
    <property type="entry name" value="Pept_M3A_M3B"/>
</dbReference>
<dbReference type="Pfam" id="PF08439">
    <property type="entry name" value="Peptidase_M3_N"/>
    <property type="match status" value="1"/>
</dbReference>
<evidence type="ECO:0000313" key="10">
    <source>
        <dbReference type="Proteomes" id="UP001163831"/>
    </source>
</evidence>
<comment type="cofactor">
    <cofactor evidence="6">
        <name>Zn(2+)</name>
        <dbReference type="ChEBI" id="CHEBI:29105"/>
    </cofactor>
    <text evidence="6">Binds 1 zinc ion.</text>
</comment>
<evidence type="ECO:0000256" key="1">
    <source>
        <dbReference type="ARBA" id="ARBA00022670"/>
    </source>
</evidence>
<evidence type="ECO:0000313" key="9">
    <source>
        <dbReference type="EMBL" id="UYH52166.1"/>
    </source>
</evidence>
<sequence length="601" mass="67872">MTTPTDRESTLPRWDLSDLYAGLDDPAIARDIESCAAEARAFATQYKGQVAQLSGEALADAIAAYQTCDERMGRLHAYAQLRFATEATQDEVGRFSQMIQERLNKIASDIMFFTLEINRMADDRLEACLADTSLNHWAPFLRAVRLTRPYQLADDVEKVLLEKDVTGRAAWVRLFDETQAAMTVSLDGAVKPLGDALNRLSDPDRARRKDAADAVHTTLSRHQHVLTMVTNVLSKDKAIEDQLRGYARPDSSRHLANFIAPEIVDTLVETVTRNYENLSHRYYRLKARWLGLDSLSHWDRNAPLTQDETAQISWKDARQIVTDAYQDFDPILGEMARDFLDKDWIDAAPYPGKSAGAFAHPVTPAVHPYLLLNYHGKVRDVMTLAHELGHGLHQILAGRQGYLQSATPLTLAETASVFGEMLVFRRLVANEKDKVRRRHMIAAKIEDMLNTVVRQVAFYKFEREVHAARQDGELSAAQLGEIWLKTQRDSLGPAITLDESYSIYWSYVPHFIHAPFYVYAYAFGDCLVNALYQLYQQGHPDFTRKYRALLEAGGTQSHKELLAPFGIDLTDPTFWQKGLDVISGLIDALEDEALEERQPAA</sequence>
<keyword evidence="2 6" id="KW-0479">Metal-binding</keyword>
<proteinExistence type="inferred from homology"/>
<dbReference type="InterPro" id="IPR013647">
    <property type="entry name" value="OligopepF_N_dom"/>
</dbReference>
<dbReference type="Gene3D" id="1.10.1370.20">
    <property type="entry name" value="Oligoendopeptidase f, C-terminal domain"/>
    <property type="match status" value="1"/>
</dbReference>
<name>A0ABY6GKU9_9PROT</name>
<comment type="similarity">
    <text evidence="6">Belongs to the peptidase M3 family.</text>
</comment>
<dbReference type="InterPro" id="IPR042088">
    <property type="entry name" value="OligoPept_F_C"/>
</dbReference>
<dbReference type="Pfam" id="PF01432">
    <property type="entry name" value="Peptidase_M3"/>
    <property type="match status" value="1"/>
</dbReference>
<dbReference type="CDD" id="cd09610">
    <property type="entry name" value="M3B_PepF"/>
    <property type="match status" value="1"/>
</dbReference>
<dbReference type="SUPFAM" id="SSF55486">
    <property type="entry name" value="Metalloproteases ('zincins'), catalytic domain"/>
    <property type="match status" value="1"/>
</dbReference>
<dbReference type="NCBIfam" id="TIGR02290">
    <property type="entry name" value="M3_fam_3"/>
    <property type="match status" value="1"/>
</dbReference>
<dbReference type="PANTHER" id="PTHR11804:SF5">
    <property type="entry name" value="OLIGOENDOPEPTIDASE F"/>
    <property type="match status" value="1"/>
</dbReference>
<accession>A0ABY6GKU9</accession>
<organism evidence="9 10">
    <name type="scientific">Candidatus Kirkpatrickella diaphorinae</name>
    <dbReference type="NCBI Taxonomy" id="2984322"/>
    <lineage>
        <taxon>Bacteria</taxon>
        <taxon>Pseudomonadati</taxon>
        <taxon>Pseudomonadota</taxon>
        <taxon>Alphaproteobacteria</taxon>
        <taxon>Acetobacterales</taxon>
        <taxon>Acetobacteraceae</taxon>
        <taxon>Candidatus Kirkpatrickella</taxon>
    </lineage>
</organism>
<feature type="domain" description="Oligopeptidase F N-terminal" evidence="8">
    <location>
        <begin position="116"/>
        <end position="183"/>
    </location>
</feature>
<evidence type="ECO:0000259" key="8">
    <source>
        <dbReference type="Pfam" id="PF08439"/>
    </source>
</evidence>
<keyword evidence="3 6" id="KW-0378">Hydrolase</keyword>
<keyword evidence="1 6" id="KW-0645">Protease</keyword>
<evidence type="ECO:0000256" key="4">
    <source>
        <dbReference type="ARBA" id="ARBA00022833"/>
    </source>
</evidence>
<feature type="domain" description="Peptidase M3A/M3B catalytic" evidence="7">
    <location>
        <begin position="201"/>
        <end position="579"/>
    </location>
</feature>
<dbReference type="RefSeq" id="WP_319807763.1">
    <property type="nucleotide sequence ID" value="NZ_CP107052.1"/>
</dbReference>
<evidence type="ECO:0000256" key="5">
    <source>
        <dbReference type="ARBA" id="ARBA00023049"/>
    </source>
</evidence>
<keyword evidence="10" id="KW-1185">Reference proteome</keyword>
<keyword evidence="4 6" id="KW-0862">Zinc</keyword>
<protein>
    <submittedName>
        <fullName evidence="9">M3 family oligoendopeptidase</fullName>
    </submittedName>
</protein>
<dbReference type="EMBL" id="CP107052">
    <property type="protein sequence ID" value="UYH52166.1"/>
    <property type="molecule type" value="Genomic_DNA"/>
</dbReference>
<dbReference type="Proteomes" id="UP001163831">
    <property type="component" value="Chromosome"/>
</dbReference>
<dbReference type="Gene3D" id="1.20.140.70">
    <property type="entry name" value="Oligopeptidase f, N-terminal domain"/>
    <property type="match status" value="1"/>
</dbReference>
<dbReference type="PANTHER" id="PTHR11804">
    <property type="entry name" value="PROTEASE M3 THIMET OLIGOPEPTIDASE-RELATED"/>
    <property type="match status" value="1"/>
</dbReference>
<evidence type="ECO:0000256" key="6">
    <source>
        <dbReference type="RuleBase" id="RU003435"/>
    </source>
</evidence>